<feature type="domain" description="Transposase DDE" evidence="3">
    <location>
        <begin position="401"/>
        <end position="496"/>
    </location>
</feature>
<protein>
    <submittedName>
        <fullName evidence="4">Putative transposase</fullName>
    </submittedName>
</protein>
<dbReference type="InterPro" id="IPR008490">
    <property type="entry name" value="Transposase_InsH_N"/>
</dbReference>
<sequence>MGASGAKGLHMIRETSDRQLQLKDFIHPFGCDLNSENRWVKLAEVVPWDDLAVAYNSVMSATQGRPAKPARLVIGALIIKHKLNLSDEETVLQIQENPYLQFFCGLGAYVDAPPFVPSLFVEIRKRMGAEVFDAFEQAIVDRAVHIQKKRKPTRVSTSGGDGSPPSSCGDGSDQDRPAPVDAVDAQAEDVTHHGKLLMDATVADQMIRFPTDLGLLNEAREISESLIDELHKQTGGKKPRTYRQQARKVFLSISKRKKPGGKLIRKGIRQQLQYVRRNLGHIERMLDELMAEAGMPFPLGHKLQRQYWIIQHVYAQQKRMYETKSRRCDDRIVSISQPHVRPIVRGKAGRPVEFGAKVSVSMIGKLAFVDHLDWDAFNESQDLIAQVERYKARFGFYPEVVLADGIYGTRANRRWLKEHGIRFGGRPLGRPRKVTSENMDEIKQLKRQRREDERSRIPVEGKFGQGKNGYRLNQIRARLASTSEAWVRSIFLVMNLIALLRFLLPFLRPSAIMDACTTWLRGMLRLDDGVGDRLTGMHPRFADASTGW</sequence>
<evidence type="ECO:0000259" key="2">
    <source>
        <dbReference type="Pfam" id="PF05598"/>
    </source>
</evidence>
<gene>
    <name evidence="4" type="ORF">SPV1_13547</name>
</gene>
<dbReference type="Pfam" id="PF13586">
    <property type="entry name" value="DDE_Tnp_1_2"/>
    <property type="match status" value="1"/>
</dbReference>
<dbReference type="InterPro" id="IPR047710">
    <property type="entry name" value="Transpos_IS5-like"/>
</dbReference>
<organism evidence="4 5">
    <name type="scientific">Mariprofundus ferrooxydans PV-1</name>
    <dbReference type="NCBI Taxonomy" id="314345"/>
    <lineage>
        <taxon>Bacteria</taxon>
        <taxon>Pseudomonadati</taxon>
        <taxon>Pseudomonadota</taxon>
        <taxon>Candidatius Mariprofundia</taxon>
        <taxon>Mariprofundales</taxon>
        <taxon>Mariprofundaceae</taxon>
        <taxon>Mariprofundus</taxon>
    </lineage>
</organism>
<dbReference type="Proteomes" id="UP000005297">
    <property type="component" value="Unassembled WGS sequence"/>
</dbReference>
<evidence type="ECO:0000313" key="5">
    <source>
        <dbReference type="Proteomes" id="UP000005297"/>
    </source>
</evidence>
<proteinExistence type="predicted"/>
<keyword evidence="5" id="KW-1185">Reference proteome</keyword>
<dbReference type="NCBIfam" id="NF033578">
    <property type="entry name" value="transpos_IS5_1"/>
    <property type="match status" value="1"/>
</dbReference>
<dbReference type="Pfam" id="PF05598">
    <property type="entry name" value="DUF772"/>
    <property type="match status" value="1"/>
</dbReference>
<reference evidence="4 5" key="1">
    <citation type="submission" date="2006-09" db="EMBL/GenBank/DDBJ databases">
        <authorList>
            <person name="Emerson D."/>
            <person name="Ferriera S."/>
            <person name="Johnson J."/>
            <person name="Kravitz S."/>
            <person name="Halpern A."/>
            <person name="Remington K."/>
            <person name="Beeson K."/>
            <person name="Tran B."/>
            <person name="Rogers Y.-H."/>
            <person name="Friedman R."/>
            <person name="Venter J.C."/>
        </authorList>
    </citation>
    <scope>NUCLEOTIDE SEQUENCE [LARGE SCALE GENOMIC DNA]</scope>
    <source>
        <strain evidence="4 5">PV-1</strain>
    </source>
</reference>
<name>Q0EWF2_9PROT</name>
<dbReference type="EMBL" id="AATS01000020">
    <property type="protein sequence ID" value="EAU53627.1"/>
    <property type="molecule type" value="Genomic_DNA"/>
</dbReference>
<evidence type="ECO:0000256" key="1">
    <source>
        <dbReference type="SAM" id="MobiDB-lite"/>
    </source>
</evidence>
<dbReference type="eggNOG" id="COG3039">
    <property type="taxonomic scope" value="Bacteria"/>
</dbReference>
<comment type="caution">
    <text evidence="4">The sequence shown here is derived from an EMBL/GenBank/DDBJ whole genome shotgun (WGS) entry which is preliminary data.</text>
</comment>
<dbReference type="HOGENOM" id="CLU_040038_5_2_0"/>
<dbReference type="AlphaFoldDB" id="Q0EWF2"/>
<evidence type="ECO:0000313" key="4">
    <source>
        <dbReference type="EMBL" id="EAU53627.1"/>
    </source>
</evidence>
<accession>Q0EWF2</accession>
<dbReference type="PANTHER" id="PTHR33803:SF3">
    <property type="entry name" value="BLL1974 PROTEIN"/>
    <property type="match status" value="1"/>
</dbReference>
<feature type="domain" description="Transposase InsH N-terminal" evidence="2">
    <location>
        <begin position="34"/>
        <end position="126"/>
    </location>
</feature>
<evidence type="ECO:0000259" key="3">
    <source>
        <dbReference type="Pfam" id="PF13586"/>
    </source>
</evidence>
<dbReference type="OrthoDB" id="9770860at2"/>
<dbReference type="InParanoid" id="Q0EWF2"/>
<dbReference type="RefSeq" id="WP_009850222.1">
    <property type="nucleotide sequence ID" value="NZ_DS022294.1"/>
</dbReference>
<feature type="region of interest" description="Disordered" evidence="1">
    <location>
        <begin position="150"/>
        <end position="179"/>
    </location>
</feature>
<dbReference type="InterPro" id="IPR025668">
    <property type="entry name" value="Tnp_DDE_dom"/>
</dbReference>
<dbReference type="PANTHER" id="PTHR33803">
    <property type="entry name" value="IS1478 TRANSPOSASE"/>
    <property type="match status" value="1"/>
</dbReference>